<proteinExistence type="predicted"/>
<dbReference type="PANTHER" id="PTHR38130:SF1">
    <property type="entry name" value="EF-HAND DOMAIN-CONTAINING PROTEIN"/>
    <property type="match status" value="1"/>
</dbReference>
<name>C5LTL7_PERM5</name>
<dbReference type="InParanoid" id="C5LTL7"/>
<sequence length="423" mass="46675">MYRTVPKAHGKMKGGALTSCEVYLGAASPFTIATYESPGDGKFSLTSAICGAKKLSASALGSSAATRTTQAEDCNGLQEAERKEYASGKALHSLYEQCDGHGESESPSEEKAPTETESDESAKLHNGMMTYRTVSIYVKDLDFSNPGGYHASGGAYSYSAGGYSSSGGVEREVRRLFSFELTCKVPAPRTRKHGKEILACDIYLGERSPFTVATYKASDPGNFTLVTATCGGSNRAAHHVNEGNSSRVTRAKDCEKLQEKEREEYDEEKGLALINLSMSCEDLKQKARAAGDFESFMAEMTGKPFRNPCKRKPLVRLVRFEAEKPQMIYEDTPSKPLYVKDTIASLTTGDIDKCKPTYYWLDYLDKPEFSLQCDIPGMRSKSYYPPVVNRPRDLSLTTQDIDWAQPKITRFKTNRVLDPLNPV</sequence>
<keyword evidence="3" id="KW-1185">Reference proteome</keyword>
<feature type="compositionally biased region" description="Basic and acidic residues" evidence="1">
    <location>
        <begin position="98"/>
        <end position="114"/>
    </location>
</feature>
<dbReference type="Proteomes" id="UP000007800">
    <property type="component" value="Unassembled WGS sequence"/>
</dbReference>
<reference evidence="2 3" key="1">
    <citation type="submission" date="2008-07" db="EMBL/GenBank/DDBJ databases">
        <authorList>
            <person name="El-Sayed N."/>
            <person name="Caler E."/>
            <person name="Inman J."/>
            <person name="Amedeo P."/>
            <person name="Hass B."/>
            <person name="Wortman J."/>
        </authorList>
    </citation>
    <scope>NUCLEOTIDE SEQUENCE [LARGE SCALE GENOMIC DNA]</scope>
    <source>
        <strain evidence="3">ATCC 50983 / TXsc</strain>
    </source>
</reference>
<accession>C5LTL7</accession>
<dbReference type="EMBL" id="GG685355">
    <property type="protein sequence ID" value="EEQ99928.1"/>
    <property type="molecule type" value="Genomic_DNA"/>
</dbReference>
<dbReference type="PANTHER" id="PTHR38130">
    <property type="entry name" value="EF-HAND DOMAIN-CONTAINING PROTEIN"/>
    <property type="match status" value="1"/>
</dbReference>
<evidence type="ECO:0000313" key="3">
    <source>
        <dbReference type="Proteomes" id="UP000007800"/>
    </source>
</evidence>
<protein>
    <submittedName>
        <fullName evidence="2">Uncharacterized protein</fullName>
    </submittedName>
</protein>
<evidence type="ECO:0000256" key="1">
    <source>
        <dbReference type="SAM" id="MobiDB-lite"/>
    </source>
</evidence>
<dbReference type="AlphaFoldDB" id="C5LTL7"/>
<evidence type="ECO:0000313" key="2">
    <source>
        <dbReference type="EMBL" id="EEQ99928.1"/>
    </source>
</evidence>
<dbReference type="GeneID" id="9052120"/>
<dbReference type="OrthoDB" id="434147at2759"/>
<dbReference type="RefSeq" id="XP_002767211.1">
    <property type="nucleotide sequence ID" value="XM_002767165.1"/>
</dbReference>
<gene>
    <name evidence="2" type="ORF">Pmar_PMAR015988</name>
</gene>
<organism evidence="3">
    <name type="scientific">Perkinsus marinus (strain ATCC 50983 / TXsc)</name>
    <dbReference type="NCBI Taxonomy" id="423536"/>
    <lineage>
        <taxon>Eukaryota</taxon>
        <taxon>Sar</taxon>
        <taxon>Alveolata</taxon>
        <taxon>Perkinsozoa</taxon>
        <taxon>Perkinsea</taxon>
        <taxon>Perkinsida</taxon>
        <taxon>Perkinsidae</taxon>
        <taxon>Perkinsus</taxon>
    </lineage>
</organism>
<feature type="region of interest" description="Disordered" evidence="1">
    <location>
        <begin position="98"/>
        <end position="125"/>
    </location>
</feature>